<keyword evidence="3" id="KW-1185">Reference proteome</keyword>
<evidence type="ECO:0000313" key="2">
    <source>
        <dbReference type="EMBL" id="GMN61717.1"/>
    </source>
</evidence>
<protein>
    <submittedName>
        <fullName evidence="2">Uncharacterized protein</fullName>
    </submittedName>
</protein>
<proteinExistence type="predicted"/>
<evidence type="ECO:0000313" key="3">
    <source>
        <dbReference type="Proteomes" id="UP001187192"/>
    </source>
</evidence>
<dbReference type="AlphaFoldDB" id="A0AA88J4M7"/>
<reference evidence="2" key="1">
    <citation type="submission" date="2023-07" db="EMBL/GenBank/DDBJ databases">
        <title>draft genome sequence of fig (Ficus carica).</title>
        <authorList>
            <person name="Takahashi T."/>
            <person name="Nishimura K."/>
        </authorList>
    </citation>
    <scope>NUCLEOTIDE SEQUENCE</scope>
</reference>
<comment type="caution">
    <text evidence="2">The sequence shown here is derived from an EMBL/GenBank/DDBJ whole genome shotgun (WGS) entry which is preliminary data.</text>
</comment>
<feature type="compositionally biased region" description="Basic and acidic residues" evidence="1">
    <location>
        <begin position="129"/>
        <end position="146"/>
    </location>
</feature>
<sequence>MSTTRWTMTRFVRWRLRNLAPCCLACRFPIDDEPEHGICHSKPPLPILRNNTMAFEAKRKLSWNRKRNATRVVKPAESSQAEANNGGKDMNVGQPVESTRSDEDSTWSNSLDEDYIIFSFREDGNFEVLNNDKTDEPSTNRLDHTMSRNSRPVNRKVSKFSSTF</sequence>
<feature type="region of interest" description="Disordered" evidence="1">
    <location>
        <begin position="66"/>
        <end position="107"/>
    </location>
</feature>
<feature type="region of interest" description="Disordered" evidence="1">
    <location>
        <begin position="129"/>
        <end position="164"/>
    </location>
</feature>
<name>A0AA88J4M7_FICCA</name>
<accession>A0AA88J4M7</accession>
<dbReference type="Proteomes" id="UP001187192">
    <property type="component" value="Unassembled WGS sequence"/>
</dbReference>
<evidence type="ECO:0000256" key="1">
    <source>
        <dbReference type="SAM" id="MobiDB-lite"/>
    </source>
</evidence>
<organism evidence="2 3">
    <name type="scientific">Ficus carica</name>
    <name type="common">Common fig</name>
    <dbReference type="NCBI Taxonomy" id="3494"/>
    <lineage>
        <taxon>Eukaryota</taxon>
        <taxon>Viridiplantae</taxon>
        <taxon>Streptophyta</taxon>
        <taxon>Embryophyta</taxon>
        <taxon>Tracheophyta</taxon>
        <taxon>Spermatophyta</taxon>
        <taxon>Magnoliopsida</taxon>
        <taxon>eudicotyledons</taxon>
        <taxon>Gunneridae</taxon>
        <taxon>Pentapetalae</taxon>
        <taxon>rosids</taxon>
        <taxon>fabids</taxon>
        <taxon>Rosales</taxon>
        <taxon>Moraceae</taxon>
        <taxon>Ficeae</taxon>
        <taxon>Ficus</taxon>
    </lineage>
</organism>
<dbReference type="EMBL" id="BTGU01000116">
    <property type="protein sequence ID" value="GMN61717.1"/>
    <property type="molecule type" value="Genomic_DNA"/>
</dbReference>
<gene>
    <name evidence="2" type="ORF">TIFTF001_030811</name>
</gene>
<feature type="non-terminal residue" evidence="2">
    <location>
        <position position="1"/>
    </location>
</feature>